<reference evidence="1" key="1">
    <citation type="journal article" date="2025" name="Int. J. Syst. Evol. Microbiol.">
        <title>Inconstantimicrobium mannanitabidum sp. nov., a novel member of the family Clostridiaceae isolated from anoxic soil under the treatment of reductive soil disinfestation.</title>
        <authorList>
            <person name="Ueki A."/>
            <person name="Tonouchi A."/>
            <person name="Honma S."/>
            <person name="Kaku N."/>
            <person name="Ueki K."/>
        </authorList>
    </citation>
    <scope>NUCLEOTIDE SEQUENCE</scope>
    <source>
        <strain evidence="1">TW13</strain>
    </source>
</reference>
<sequence>MKELNENLSIESSMVYELLASMFRLECHEQLIPSNPEKLKYVSEDITKWVQRSRAKLTEEMKKELNVFFNWESFLGLCLIQLIWENDCYKEIDAFINFLEQYPAKDLIKFFFYTGYGEENMLIQNIEDPIEVKNFLNKASLPEVEKWKLTYFASSSEETKIRFIKLVKDFYNLIFKDNLNMLQEAHAKSIEYMTNKLKKEPYEILQKILGIHLESFNCSTILIPSYYYDIASNVSCYEDKQRVICLYGTLRPELEISEDISPEKIVTAIKILSDENRMKIIKILNTTPCYGYELSQKLGISSSTTSHHVSLLNDIGVIVGIREENKVYYQVNKDKIRHILNQFENMLT</sequence>
<dbReference type="EMBL" id="BROD01000001">
    <property type="protein sequence ID" value="GKX65692.1"/>
    <property type="molecule type" value="Genomic_DNA"/>
</dbReference>
<protein>
    <submittedName>
        <fullName evidence="1">Uncharacterized protein</fullName>
    </submittedName>
</protein>
<gene>
    <name evidence="1" type="ORF">rsdtw13_09500</name>
</gene>
<accession>A0ACB5R931</accession>
<name>A0ACB5R931_9CLOT</name>
<comment type="caution">
    <text evidence="1">The sequence shown here is derived from an EMBL/GenBank/DDBJ whole genome shotgun (WGS) entry which is preliminary data.</text>
</comment>
<keyword evidence="2" id="KW-1185">Reference proteome</keyword>
<organism evidence="1 2">
    <name type="scientific">Inconstantimicrobium mannanitabidum</name>
    <dbReference type="NCBI Taxonomy" id="1604901"/>
    <lineage>
        <taxon>Bacteria</taxon>
        <taxon>Bacillati</taxon>
        <taxon>Bacillota</taxon>
        <taxon>Clostridia</taxon>
        <taxon>Eubacteriales</taxon>
        <taxon>Clostridiaceae</taxon>
        <taxon>Inconstantimicrobium</taxon>
    </lineage>
</organism>
<dbReference type="Proteomes" id="UP001058074">
    <property type="component" value="Unassembled WGS sequence"/>
</dbReference>
<evidence type="ECO:0000313" key="1">
    <source>
        <dbReference type="EMBL" id="GKX65692.1"/>
    </source>
</evidence>
<evidence type="ECO:0000313" key="2">
    <source>
        <dbReference type="Proteomes" id="UP001058074"/>
    </source>
</evidence>
<proteinExistence type="predicted"/>